<dbReference type="AlphaFoldDB" id="A0AAW0WDB1"/>
<gene>
    <name evidence="1" type="ORF">OTU49_010772</name>
</gene>
<protein>
    <submittedName>
        <fullName evidence="1">Uncharacterized protein</fullName>
    </submittedName>
</protein>
<reference evidence="1 2" key="1">
    <citation type="journal article" date="2024" name="BMC Genomics">
        <title>Genome assembly of redclaw crayfish (Cherax quadricarinatus) provides insights into its immune adaptation and hypoxia tolerance.</title>
        <authorList>
            <person name="Liu Z."/>
            <person name="Zheng J."/>
            <person name="Li H."/>
            <person name="Fang K."/>
            <person name="Wang S."/>
            <person name="He J."/>
            <person name="Zhou D."/>
            <person name="Weng S."/>
            <person name="Chi M."/>
            <person name="Gu Z."/>
            <person name="He J."/>
            <person name="Li F."/>
            <person name="Wang M."/>
        </authorList>
    </citation>
    <scope>NUCLEOTIDE SEQUENCE [LARGE SCALE GENOMIC DNA]</scope>
    <source>
        <strain evidence="1">ZL_2023a</strain>
    </source>
</reference>
<name>A0AAW0WDB1_CHEQU</name>
<accession>A0AAW0WDB1</accession>
<sequence length="133" mass="13976">MEGIVGNIHRMGQGYYSLVGWGEDAAVWLGGMLQSGGVGKLQSGGGGGEAAVWWGGDAAVWWGGDAAVSWGGDAAVWWGGDAAVWWDGDAAVWWGGDAAQWPDKGLQCRKIVKETKSNTVPLLLDVKRKTTGE</sequence>
<organism evidence="1 2">
    <name type="scientific">Cherax quadricarinatus</name>
    <name type="common">Australian red claw crayfish</name>
    <dbReference type="NCBI Taxonomy" id="27406"/>
    <lineage>
        <taxon>Eukaryota</taxon>
        <taxon>Metazoa</taxon>
        <taxon>Ecdysozoa</taxon>
        <taxon>Arthropoda</taxon>
        <taxon>Crustacea</taxon>
        <taxon>Multicrustacea</taxon>
        <taxon>Malacostraca</taxon>
        <taxon>Eumalacostraca</taxon>
        <taxon>Eucarida</taxon>
        <taxon>Decapoda</taxon>
        <taxon>Pleocyemata</taxon>
        <taxon>Astacidea</taxon>
        <taxon>Parastacoidea</taxon>
        <taxon>Parastacidae</taxon>
        <taxon>Cherax</taxon>
    </lineage>
</organism>
<keyword evidence="2" id="KW-1185">Reference proteome</keyword>
<comment type="caution">
    <text evidence="1">The sequence shown here is derived from an EMBL/GenBank/DDBJ whole genome shotgun (WGS) entry which is preliminary data.</text>
</comment>
<evidence type="ECO:0000313" key="1">
    <source>
        <dbReference type="EMBL" id="KAK8725245.1"/>
    </source>
</evidence>
<proteinExistence type="predicted"/>
<dbReference type="EMBL" id="JARKIK010000083">
    <property type="protein sequence ID" value="KAK8725245.1"/>
    <property type="molecule type" value="Genomic_DNA"/>
</dbReference>
<dbReference type="Proteomes" id="UP001445076">
    <property type="component" value="Unassembled WGS sequence"/>
</dbReference>
<evidence type="ECO:0000313" key="2">
    <source>
        <dbReference type="Proteomes" id="UP001445076"/>
    </source>
</evidence>